<comment type="catalytic activity">
    <reaction evidence="17">
        <text>a ubiquinone + NADH + 5 H(+)(in) = a ubiquinol + NAD(+) + 4 H(+)(out)</text>
        <dbReference type="Rhea" id="RHEA:29091"/>
        <dbReference type="Rhea" id="RHEA-COMP:9565"/>
        <dbReference type="Rhea" id="RHEA-COMP:9566"/>
        <dbReference type="ChEBI" id="CHEBI:15378"/>
        <dbReference type="ChEBI" id="CHEBI:16389"/>
        <dbReference type="ChEBI" id="CHEBI:17976"/>
        <dbReference type="ChEBI" id="CHEBI:57540"/>
        <dbReference type="ChEBI" id="CHEBI:57945"/>
        <dbReference type="EC" id="7.1.1.2"/>
    </reaction>
</comment>
<keyword evidence="9" id="KW-1278">Translocase</keyword>
<reference evidence="21" key="1">
    <citation type="submission" date="2013-04" db="EMBL/GenBank/DDBJ databases">
        <authorList>
            <person name="Gao J.Y."/>
            <person name="Cai W.Z."/>
        </authorList>
    </citation>
    <scope>NUCLEOTIDE SEQUENCE</scope>
</reference>
<evidence type="ECO:0000313" key="21">
    <source>
        <dbReference type="EMBL" id="AGO28124.1"/>
    </source>
</evidence>
<dbReference type="AlphaFoldDB" id="A0A7I6HJN1"/>
<keyword evidence="13" id="KW-0830">Ubiquinone</keyword>
<feature type="transmembrane region" description="Helical" evidence="18">
    <location>
        <begin position="330"/>
        <end position="348"/>
    </location>
</feature>
<feature type="transmembrane region" description="Helical" evidence="18">
    <location>
        <begin position="520"/>
        <end position="544"/>
    </location>
</feature>
<keyword evidence="5" id="KW-0813">Transport</keyword>
<dbReference type="PANTHER" id="PTHR42829:SF2">
    <property type="entry name" value="NADH-UBIQUINONE OXIDOREDUCTASE CHAIN 5"/>
    <property type="match status" value="1"/>
</dbReference>
<feature type="transmembrane region" description="Helical" evidence="18">
    <location>
        <begin position="165"/>
        <end position="185"/>
    </location>
</feature>
<dbReference type="InterPro" id="IPR001750">
    <property type="entry name" value="ND/Mrp_TM"/>
</dbReference>
<accession>A0A7I6HJN1</accession>
<dbReference type="GO" id="GO:0003954">
    <property type="term" value="F:NADH dehydrogenase activity"/>
    <property type="evidence" value="ECO:0007669"/>
    <property type="project" value="TreeGrafter"/>
</dbReference>
<dbReference type="EC" id="7.1.1.2" evidence="3"/>
<evidence type="ECO:0000256" key="12">
    <source>
        <dbReference type="ARBA" id="ARBA00023027"/>
    </source>
</evidence>
<sequence length="559" mass="66352">MFIYLIGFFLLLFMGILMFMFGLFLFYMDMSYLLDWEIYNFNSINFVYTLLFDWMSCLFISFVMMISSMIIFYSSNYMKFDCNYFRFYYLVLLFVFSMIFMIVSPNLMSILLGWDGLGLVSYCLIIFFYNDKSSSAGMMTILMNRLGDLFILISFSWIINFGSWYFMFYFCFDYFFVLIIILAGFTKSAQIPFSSWLPVAMAAPTPVSALVHSSTLVTAGVYLLIRFYNGIPILLMSFFLWISLLTMIMSGLSANFEYDLKKIIALSTLNHLGMMMFILFLGEPYLCFFHLIIHAFFKSLMFLCAGVMIHSMNDNQDIRLMGGLVNQLPLTCTFFIISVFSICGFPFMSGFYSKDIIIEFMNMNNNNIFMFILFMVVMIFSFSYSFRMVYFCCVCSINMKVCNLYNENWFLSLPLFFLGFFSIFMGSFINWLFFNPIFIFVTFFLKLIPFFLLMVGFFLGLFYSIQFYYSNMYIYIFNYLFSFLGLMWFLPYFSTFMYYFMYKKISFLFMKCLDWGWGEFFISSLIIDFISFAVNFLISIIVGLNKWMMIFLVSLFMLF</sequence>
<dbReference type="EMBL" id="KC887535">
    <property type="protein sequence ID" value="AGO28124.1"/>
    <property type="molecule type" value="Genomic_DNA"/>
</dbReference>
<keyword evidence="15 18" id="KW-0472">Membrane</keyword>
<evidence type="ECO:0000256" key="3">
    <source>
        <dbReference type="ARBA" id="ARBA00012944"/>
    </source>
</evidence>
<evidence type="ECO:0000259" key="19">
    <source>
        <dbReference type="Pfam" id="PF00361"/>
    </source>
</evidence>
<evidence type="ECO:0000256" key="2">
    <source>
        <dbReference type="ARBA" id="ARBA00004448"/>
    </source>
</evidence>
<evidence type="ECO:0000256" key="13">
    <source>
        <dbReference type="ARBA" id="ARBA00023075"/>
    </source>
</evidence>
<feature type="transmembrane region" description="Helical" evidence="18">
    <location>
        <begin position="47"/>
        <end position="73"/>
    </location>
</feature>
<feature type="transmembrane region" description="Helical" evidence="18">
    <location>
        <begin position="197"/>
        <end position="225"/>
    </location>
</feature>
<keyword evidence="6" id="KW-0679">Respiratory chain</keyword>
<feature type="transmembrane region" description="Helical" evidence="18">
    <location>
        <begin position="437"/>
        <end position="463"/>
    </location>
</feature>
<keyword evidence="14 21" id="KW-0496">Mitochondrion</keyword>
<feature type="transmembrane region" description="Helical" evidence="18">
    <location>
        <begin position="368"/>
        <end position="397"/>
    </location>
</feature>
<dbReference type="PRINTS" id="PR01434">
    <property type="entry name" value="NADHDHGNASE5"/>
</dbReference>
<evidence type="ECO:0000256" key="4">
    <source>
        <dbReference type="ARBA" id="ARBA00021096"/>
    </source>
</evidence>
<feature type="transmembrane region" description="Helical" evidence="18">
    <location>
        <begin position="231"/>
        <end position="251"/>
    </location>
</feature>
<feature type="transmembrane region" description="Helical" evidence="18">
    <location>
        <begin position="7"/>
        <end position="27"/>
    </location>
</feature>
<keyword evidence="12" id="KW-0520">NAD</keyword>
<dbReference type="GO" id="GO:0015990">
    <property type="term" value="P:electron transport coupled proton transport"/>
    <property type="evidence" value="ECO:0007669"/>
    <property type="project" value="TreeGrafter"/>
</dbReference>
<dbReference type="PANTHER" id="PTHR42829">
    <property type="entry name" value="NADH-UBIQUINONE OXIDOREDUCTASE CHAIN 5"/>
    <property type="match status" value="1"/>
</dbReference>
<proteinExistence type="predicted"/>
<name>A0A7I6HJN1_9HEMI</name>
<dbReference type="InterPro" id="IPR003945">
    <property type="entry name" value="NU5C-like"/>
</dbReference>
<evidence type="ECO:0000256" key="18">
    <source>
        <dbReference type="SAM" id="Phobius"/>
    </source>
</evidence>
<geneLocation type="mitochondrion" evidence="21"/>
<evidence type="ECO:0000256" key="15">
    <source>
        <dbReference type="ARBA" id="ARBA00023136"/>
    </source>
</evidence>
<evidence type="ECO:0000256" key="14">
    <source>
        <dbReference type="ARBA" id="ARBA00023128"/>
    </source>
</evidence>
<feature type="transmembrane region" description="Helical" evidence="18">
    <location>
        <begin position="288"/>
        <end position="309"/>
    </location>
</feature>
<keyword evidence="10" id="KW-0249">Electron transport</keyword>
<feature type="transmembrane region" description="Helical" evidence="18">
    <location>
        <begin position="263"/>
        <end position="282"/>
    </location>
</feature>
<keyword evidence="11 18" id="KW-1133">Transmembrane helix</keyword>
<dbReference type="GO" id="GO:0008137">
    <property type="term" value="F:NADH dehydrogenase (ubiquinone) activity"/>
    <property type="evidence" value="ECO:0007669"/>
    <property type="project" value="UniProtKB-EC"/>
</dbReference>
<feature type="transmembrane region" description="Helical" evidence="18">
    <location>
        <begin position="409"/>
        <end position="431"/>
    </location>
</feature>
<evidence type="ECO:0000256" key="1">
    <source>
        <dbReference type="ARBA" id="ARBA00003257"/>
    </source>
</evidence>
<feature type="transmembrane region" description="Helical" evidence="18">
    <location>
        <begin position="85"/>
        <end position="104"/>
    </location>
</feature>
<evidence type="ECO:0000256" key="7">
    <source>
        <dbReference type="ARBA" id="ARBA00022692"/>
    </source>
</evidence>
<protein>
    <recommendedName>
        <fullName evidence="4">NADH-ubiquinone oxidoreductase chain 5</fullName>
        <ecNumber evidence="3">7.1.1.2</ecNumber>
    </recommendedName>
    <alternativeName>
        <fullName evidence="16">NADH dehydrogenase subunit 5</fullName>
    </alternativeName>
</protein>
<dbReference type="Pfam" id="PF06455">
    <property type="entry name" value="NADH5_C"/>
    <property type="match status" value="1"/>
</dbReference>
<feature type="transmembrane region" description="Helical" evidence="18">
    <location>
        <begin position="141"/>
        <end position="159"/>
    </location>
</feature>
<comment type="function">
    <text evidence="1">Core subunit of the mitochondrial membrane respiratory chain NADH dehydrogenase (Complex I) that is believed to belong to the minimal assembly required for catalysis. Complex I functions in the transfer of electrons from NADH to the respiratory chain. The immediate electron acceptor for the enzyme is believed to be ubiquinone.</text>
</comment>
<evidence type="ECO:0000256" key="9">
    <source>
        <dbReference type="ARBA" id="ARBA00022967"/>
    </source>
</evidence>
<organism evidence="21">
    <name type="scientific">Polytoxus fuscovittatus</name>
    <dbReference type="NCBI Taxonomy" id="1347745"/>
    <lineage>
        <taxon>Eukaryota</taxon>
        <taxon>Metazoa</taxon>
        <taxon>Ecdysozoa</taxon>
        <taxon>Arthropoda</taxon>
        <taxon>Hexapoda</taxon>
        <taxon>Insecta</taxon>
        <taxon>Pterygota</taxon>
        <taxon>Neoptera</taxon>
        <taxon>Paraneoptera</taxon>
        <taxon>Hemiptera</taxon>
        <taxon>Heteroptera</taxon>
        <taxon>Panheteroptera</taxon>
        <taxon>Cimicomorpha</taxon>
        <taxon>Reduviidae</taxon>
        <taxon>Emesinae</taxon>
        <taxon>Saicini</taxon>
        <taxon>Polytoxus</taxon>
    </lineage>
</organism>
<evidence type="ECO:0000256" key="8">
    <source>
        <dbReference type="ARBA" id="ARBA00022792"/>
    </source>
</evidence>
<evidence type="ECO:0000256" key="6">
    <source>
        <dbReference type="ARBA" id="ARBA00022660"/>
    </source>
</evidence>
<feature type="domain" description="NADH:quinone oxidoreductase/Mrp antiporter transmembrane" evidence="19">
    <location>
        <begin position="104"/>
        <end position="376"/>
    </location>
</feature>
<evidence type="ECO:0000256" key="5">
    <source>
        <dbReference type="ARBA" id="ARBA00022448"/>
    </source>
</evidence>
<keyword evidence="8" id="KW-0999">Mitochondrion inner membrane</keyword>
<feature type="transmembrane region" description="Helical" evidence="18">
    <location>
        <begin position="475"/>
        <end position="500"/>
    </location>
</feature>
<evidence type="ECO:0000256" key="11">
    <source>
        <dbReference type="ARBA" id="ARBA00022989"/>
    </source>
</evidence>
<evidence type="ECO:0000259" key="20">
    <source>
        <dbReference type="Pfam" id="PF06455"/>
    </source>
</evidence>
<comment type="subcellular location">
    <subcellularLocation>
        <location evidence="2">Mitochondrion inner membrane</location>
        <topology evidence="2">Multi-pass membrane protein</topology>
    </subcellularLocation>
</comment>
<keyword evidence="7 18" id="KW-0812">Transmembrane</keyword>
<dbReference type="GO" id="GO:0042773">
    <property type="term" value="P:ATP synthesis coupled electron transport"/>
    <property type="evidence" value="ECO:0007669"/>
    <property type="project" value="InterPro"/>
</dbReference>
<dbReference type="InterPro" id="IPR010934">
    <property type="entry name" value="NADH_DH_su5_C"/>
</dbReference>
<gene>
    <name evidence="21" type="primary">ND5</name>
</gene>
<feature type="transmembrane region" description="Helical" evidence="18">
    <location>
        <begin position="110"/>
        <end position="129"/>
    </location>
</feature>
<evidence type="ECO:0000256" key="17">
    <source>
        <dbReference type="ARBA" id="ARBA00049551"/>
    </source>
</evidence>
<evidence type="ECO:0000256" key="10">
    <source>
        <dbReference type="ARBA" id="ARBA00022982"/>
    </source>
</evidence>
<evidence type="ECO:0000256" key="16">
    <source>
        <dbReference type="ARBA" id="ARBA00031027"/>
    </source>
</evidence>
<feature type="domain" description="NADH dehydrogenase subunit 5 C-terminal" evidence="20">
    <location>
        <begin position="384"/>
        <end position="558"/>
    </location>
</feature>
<dbReference type="Pfam" id="PF00361">
    <property type="entry name" value="Proton_antipo_M"/>
    <property type="match status" value="1"/>
</dbReference>
<dbReference type="GO" id="GO:0005743">
    <property type="term" value="C:mitochondrial inner membrane"/>
    <property type="evidence" value="ECO:0007669"/>
    <property type="project" value="UniProtKB-SubCell"/>
</dbReference>